<reference evidence="3" key="2">
    <citation type="submission" date="2023-06" db="EMBL/GenBank/DDBJ databases">
        <authorList>
            <consortium name="Lawrence Berkeley National Laboratory"/>
            <person name="Haridas S."/>
            <person name="Hensen N."/>
            <person name="Bonometti L."/>
            <person name="Westerberg I."/>
            <person name="Brannstrom I.O."/>
            <person name="Guillou S."/>
            <person name="Cros-Aarteil S."/>
            <person name="Calhoun S."/>
            <person name="Kuo A."/>
            <person name="Mondo S."/>
            <person name="Pangilinan J."/>
            <person name="Riley R."/>
            <person name="Labutti K."/>
            <person name="Andreopoulos B."/>
            <person name="Lipzen A."/>
            <person name="Chen C."/>
            <person name="Yanf M."/>
            <person name="Daum C."/>
            <person name="Ng V."/>
            <person name="Clum A."/>
            <person name="Steindorff A."/>
            <person name="Ohm R."/>
            <person name="Martin F."/>
            <person name="Silar P."/>
            <person name="Natvig D."/>
            <person name="Lalanne C."/>
            <person name="Gautier V."/>
            <person name="Ament-Velasquez S.L."/>
            <person name="Kruys A."/>
            <person name="Hutchinson M.I."/>
            <person name="Powell A.J."/>
            <person name="Barry K."/>
            <person name="Miller A.N."/>
            <person name="Grigoriev I.V."/>
            <person name="Debuchy R."/>
            <person name="Gladieux P."/>
            <person name="Thoren M.H."/>
            <person name="Johannesson H."/>
        </authorList>
    </citation>
    <scope>NUCLEOTIDE SEQUENCE</scope>
    <source>
        <strain evidence="3">CBS 958.72</strain>
    </source>
</reference>
<feature type="compositionally biased region" description="Low complexity" evidence="1">
    <location>
        <begin position="179"/>
        <end position="303"/>
    </location>
</feature>
<gene>
    <name evidence="3" type="ORF">B0T24DRAFT_407974</name>
</gene>
<feature type="region of interest" description="Disordered" evidence="1">
    <location>
        <begin position="31"/>
        <end position="52"/>
    </location>
</feature>
<keyword evidence="4" id="KW-1185">Reference proteome</keyword>
<evidence type="ECO:0000313" key="4">
    <source>
        <dbReference type="Proteomes" id="UP001287356"/>
    </source>
</evidence>
<protein>
    <submittedName>
        <fullName evidence="3">Uncharacterized protein</fullName>
    </submittedName>
</protein>
<keyword evidence="2" id="KW-0812">Transmembrane</keyword>
<dbReference type="Proteomes" id="UP001287356">
    <property type="component" value="Unassembled WGS sequence"/>
</dbReference>
<feature type="transmembrane region" description="Helical" evidence="2">
    <location>
        <begin position="58"/>
        <end position="77"/>
    </location>
</feature>
<keyword evidence="2" id="KW-1133">Transmembrane helix</keyword>
<dbReference type="EMBL" id="JAULSN010000008">
    <property type="protein sequence ID" value="KAK3365971.1"/>
    <property type="molecule type" value="Genomic_DNA"/>
</dbReference>
<name>A0AAE0JYD9_9PEZI</name>
<proteinExistence type="predicted"/>
<sequence length="350" mass="36327">MADHQTSADAPSAPAFLHLGDLEKATILDPDLDHKVPSTPPAQQHTDSDSKMAPRRRMLLAIGLCLLLLLGICSASPSRTWRGPTRCEDKGATDQIAATEVEHFSLSALLESASPEALHELLHKYFPQRFRPGVWLSEQEAIEAVHRVDAALATSLLQLAKRADTNSTSSEPTSPPTSEPTSVPTSQPTSQPTSEPTTSRSTTTDGPSPSSSQGTTIPSSTQNPTPSTTPSGSSSTSSTSSTSSSSPSVTSSTSKSSSSTGTTLSTSSKQSSSSTSHSSKMVVKTYTSTSSGRVVTVTSTSYVDADPAVTSSPGDGRPNPSLQNAAPRQEDRGMALFALIGAVMGLVGLI</sequence>
<evidence type="ECO:0000256" key="1">
    <source>
        <dbReference type="SAM" id="MobiDB-lite"/>
    </source>
</evidence>
<feature type="region of interest" description="Disordered" evidence="1">
    <location>
        <begin position="163"/>
        <end position="326"/>
    </location>
</feature>
<keyword evidence="2" id="KW-0472">Membrane</keyword>
<reference evidence="3" key="1">
    <citation type="journal article" date="2023" name="Mol. Phylogenet. Evol.">
        <title>Genome-scale phylogeny and comparative genomics of the fungal order Sordariales.</title>
        <authorList>
            <person name="Hensen N."/>
            <person name="Bonometti L."/>
            <person name="Westerberg I."/>
            <person name="Brannstrom I.O."/>
            <person name="Guillou S."/>
            <person name="Cros-Aarteil S."/>
            <person name="Calhoun S."/>
            <person name="Haridas S."/>
            <person name="Kuo A."/>
            <person name="Mondo S."/>
            <person name="Pangilinan J."/>
            <person name="Riley R."/>
            <person name="LaButti K."/>
            <person name="Andreopoulos B."/>
            <person name="Lipzen A."/>
            <person name="Chen C."/>
            <person name="Yan M."/>
            <person name="Daum C."/>
            <person name="Ng V."/>
            <person name="Clum A."/>
            <person name="Steindorff A."/>
            <person name="Ohm R.A."/>
            <person name="Martin F."/>
            <person name="Silar P."/>
            <person name="Natvig D.O."/>
            <person name="Lalanne C."/>
            <person name="Gautier V."/>
            <person name="Ament-Velasquez S.L."/>
            <person name="Kruys A."/>
            <person name="Hutchinson M.I."/>
            <person name="Powell A.J."/>
            <person name="Barry K."/>
            <person name="Miller A.N."/>
            <person name="Grigoriev I.V."/>
            <person name="Debuchy R."/>
            <person name="Gladieux P."/>
            <person name="Hiltunen Thoren M."/>
            <person name="Johannesson H."/>
        </authorList>
    </citation>
    <scope>NUCLEOTIDE SEQUENCE</scope>
    <source>
        <strain evidence="3">CBS 958.72</strain>
    </source>
</reference>
<dbReference type="AlphaFoldDB" id="A0AAE0JYD9"/>
<evidence type="ECO:0000256" key="2">
    <source>
        <dbReference type="SAM" id="Phobius"/>
    </source>
</evidence>
<evidence type="ECO:0000313" key="3">
    <source>
        <dbReference type="EMBL" id="KAK3365971.1"/>
    </source>
</evidence>
<organism evidence="3 4">
    <name type="scientific">Lasiosphaeria ovina</name>
    <dbReference type="NCBI Taxonomy" id="92902"/>
    <lineage>
        <taxon>Eukaryota</taxon>
        <taxon>Fungi</taxon>
        <taxon>Dikarya</taxon>
        <taxon>Ascomycota</taxon>
        <taxon>Pezizomycotina</taxon>
        <taxon>Sordariomycetes</taxon>
        <taxon>Sordariomycetidae</taxon>
        <taxon>Sordariales</taxon>
        <taxon>Lasiosphaeriaceae</taxon>
        <taxon>Lasiosphaeria</taxon>
    </lineage>
</organism>
<accession>A0AAE0JYD9</accession>
<comment type="caution">
    <text evidence="3">The sequence shown here is derived from an EMBL/GenBank/DDBJ whole genome shotgun (WGS) entry which is preliminary data.</text>
</comment>